<comment type="caution">
    <text evidence="2">The sequence shown here is derived from an EMBL/GenBank/DDBJ whole genome shotgun (WGS) entry which is preliminary data.</text>
</comment>
<dbReference type="InterPro" id="IPR001387">
    <property type="entry name" value="Cro/C1-type_HTH"/>
</dbReference>
<feature type="domain" description="HTH cro/C1-type" evidence="1">
    <location>
        <begin position="7"/>
        <end position="60"/>
    </location>
</feature>
<dbReference type="SUPFAM" id="SSF47413">
    <property type="entry name" value="lambda repressor-like DNA-binding domains"/>
    <property type="match status" value="1"/>
</dbReference>
<dbReference type="EMBL" id="JAVJAN010000002">
    <property type="protein sequence ID" value="MDR5586051.1"/>
    <property type="molecule type" value="Genomic_DNA"/>
</dbReference>
<dbReference type="RefSeq" id="WP_309555816.1">
    <property type="nucleotide sequence ID" value="NZ_JAVJAN010000002.1"/>
</dbReference>
<evidence type="ECO:0000313" key="3">
    <source>
        <dbReference type="Proteomes" id="UP001256646"/>
    </source>
</evidence>
<reference evidence="2 3" key="1">
    <citation type="submission" date="2023-09" db="EMBL/GenBank/DDBJ databases">
        <authorList>
            <person name="Zhai L."/>
        </authorList>
    </citation>
    <scope>NUCLEOTIDE SEQUENCE [LARGE SCALE GENOMIC DNA]</scope>
    <source>
        <strain evidence="2 3">5 N-1</strain>
    </source>
</reference>
<protein>
    <submittedName>
        <fullName evidence="2">Helix-turn-helix transcriptional regulator</fullName>
    </submittedName>
</protein>
<evidence type="ECO:0000313" key="2">
    <source>
        <dbReference type="EMBL" id="MDR5586051.1"/>
    </source>
</evidence>
<keyword evidence="3" id="KW-1185">Reference proteome</keyword>
<evidence type="ECO:0000259" key="1">
    <source>
        <dbReference type="PROSITE" id="PS50943"/>
    </source>
</evidence>
<dbReference type="PROSITE" id="PS50943">
    <property type="entry name" value="HTH_CROC1"/>
    <property type="match status" value="1"/>
</dbReference>
<sequence>MTTSDMLIQLCEKLNISIAELSRRIGQSPQNFNKKLKRNTVNLEELMAIADAFGVTFEQSFTFADGSKIKVSNMKSD</sequence>
<dbReference type="CDD" id="cd00093">
    <property type="entry name" value="HTH_XRE"/>
    <property type="match status" value="1"/>
</dbReference>
<dbReference type="Pfam" id="PF13443">
    <property type="entry name" value="HTH_26"/>
    <property type="match status" value="1"/>
</dbReference>
<dbReference type="SMART" id="SM00530">
    <property type="entry name" value="HTH_XRE"/>
    <property type="match status" value="1"/>
</dbReference>
<organism evidence="2 3">
    <name type="scientific">Clostridium aquiflavi</name>
    <dbReference type="NCBI Taxonomy" id="3073603"/>
    <lineage>
        <taxon>Bacteria</taxon>
        <taxon>Bacillati</taxon>
        <taxon>Bacillota</taxon>
        <taxon>Clostridia</taxon>
        <taxon>Eubacteriales</taxon>
        <taxon>Clostridiaceae</taxon>
        <taxon>Clostridium</taxon>
    </lineage>
</organism>
<dbReference type="InterPro" id="IPR010982">
    <property type="entry name" value="Lambda_DNA-bd_dom_sf"/>
</dbReference>
<proteinExistence type="predicted"/>
<dbReference type="Proteomes" id="UP001256646">
    <property type="component" value="Unassembled WGS sequence"/>
</dbReference>
<name>A0ABU1ECD3_9CLOT</name>
<gene>
    <name evidence="2" type="ORF">RGC78_01045</name>
</gene>
<dbReference type="Gene3D" id="1.10.260.40">
    <property type="entry name" value="lambda repressor-like DNA-binding domains"/>
    <property type="match status" value="1"/>
</dbReference>
<accession>A0ABU1ECD3</accession>